<dbReference type="EMBL" id="JACSRA010000022">
    <property type="protein sequence ID" value="MBD7912362.1"/>
    <property type="molecule type" value="Genomic_DNA"/>
</dbReference>
<keyword evidence="3" id="KW-1185">Reference proteome</keyword>
<feature type="signal peptide" evidence="1">
    <location>
        <begin position="1"/>
        <end position="25"/>
    </location>
</feature>
<name>A0ABR8PW00_9CLOT</name>
<accession>A0ABR8PW00</accession>
<feature type="chain" id="PRO_5046895946" evidence="1">
    <location>
        <begin position="26"/>
        <end position="187"/>
    </location>
</feature>
<dbReference type="RefSeq" id="WP_143315264.1">
    <property type="nucleotide sequence ID" value="NZ_JACSRA010000022.1"/>
</dbReference>
<keyword evidence="1" id="KW-0732">Signal</keyword>
<gene>
    <name evidence="2" type="ORF">H9661_13445</name>
</gene>
<evidence type="ECO:0000313" key="2">
    <source>
        <dbReference type="EMBL" id="MBD7912362.1"/>
    </source>
</evidence>
<proteinExistence type="predicted"/>
<evidence type="ECO:0000256" key="1">
    <source>
        <dbReference type="SAM" id="SignalP"/>
    </source>
</evidence>
<sequence length="187" mass="21897">MKRLLIALGLSITFILNLFSFSVAANEEQKIEINLGIKGRYTVYIPSKVEFGKDEIKNSNNYISKDVNIIVDNNNFIINDLKVKVSNDNNFLLVGERKKSIEFSLYDKKFDENNLELNRLKKGDYIDMRAQYELDDFWAIIEWFIRNFFNRTLVNAKYGQCLVVLDKNKIYNRGKFTGSLTFQFEVS</sequence>
<dbReference type="Proteomes" id="UP000627781">
    <property type="component" value="Unassembled WGS sequence"/>
</dbReference>
<comment type="caution">
    <text evidence="2">The sequence shown here is derived from an EMBL/GenBank/DDBJ whole genome shotgun (WGS) entry which is preliminary data.</text>
</comment>
<organism evidence="2 3">
    <name type="scientific">Clostridium cibarium</name>
    <dbReference type="NCBI Taxonomy" id="2762247"/>
    <lineage>
        <taxon>Bacteria</taxon>
        <taxon>Bacillati</taxon>
        <taxon>Bacillota</taxon>
        <taxon>Clostridia</taxon>
        <taxon>Eubacteriales</taxon>
        <taxon>Clostridiaceae</taxon>
        <taxon>Clostridium</taxon>
    </lineage>
</organism>
<reference evidence="2 3" key="1">
    <citation type="submission" date="2020-08" db="EMBL/GenBank/DDBJ databases">
        <title>A Genomic Blueprint of the Chicken Gut Microbiome.</title>
        <authorList>
            <person name="Gilroy R."/>
            <person name="Ravi A."/>
            <person name="Getino M."/>
            <person name="Pursley I."/>
            <person name="Horton D.L."/>
            <person name="Alikhan N.-F."/>
            <person name="Baker D."/>
            <person name="Gharbi K."/>
            <person name="Hall N."/>
            <person name="Watson M."/>
            <person name="Adriaenssens E.M."/>
            <person name="Foster-Nyarko E."/>
            <person name="Jarju S."/>
            <person name="Secka A."/>
            <person name="Antonio M."/>
            <person name="Oren A."/>
            <person name="Chaudhuri R."/>
            <person name="La Ragione R.M."/>
            <person name="Hildebrand F."/>
            <person name="Pallen M.J."/>
        </authorList>
    </citation>
    <scope>NUCLEOTIDE SEQUENCE [LARGE SCALE GENOMIC DNA]</scope>
    <source>
        <strain evidence="2 3">Sa3CVN1</strain>
    </source>
</reference>
<evidence type="ECO:0000313" key="3">
    <source>
        <dbReference type="Proteomes" id="UP000627781"/>
    </source>
</evidence>
<protein>
    <submittedName>
        <fullName evidence="2">Uncharacterized protein</fullName>
    </submittedName>
</protein>